<evidence type="ECO:0000313" key="3">
    <source>
        <dbReference type="WBParaSite" id="TASK_0001003401-mRNA-1"/>
    </source>
</evidence>
<proteinExistence type="predicted"/>
<dbReference type="OrthoDB" id="6269610at2759"/>
<reference evidence="3" key="1">
    <citation type="submission" date="2017-02" db="UniProtKB">
        <authorList>
            <consortium name="WormBaseParasite"/>
        </authorList>
    </citation>
    <scope>IDENTIFICATION</scope>
</reference>
<organism evidence="3">
    <name type="scientific">Taenia asiatica</name>
    <name type="common">Asian tapeworm</name>
    <dbReference type="NCBI Taxonomy" id="60517"/>
    <lineage>
        <taxon>Eukaryota</taxon>
        <taxon>Metazoa</taxon>
        <taxon>Spiralia</taxon>
        <taxon>Lophotrochozoa</taxon>
        <taxon>Platyhelminthes</taxon>
        <taxon>Cestoda</taxon>
        <taxon>Eucestoda</taxon>
        <taxon>Cyclophyllidea</taxon>
        <taxon>Taeniidae</taxon>
        <taxon>Taenia</taxon>
    </lineage>
</organism>
<dbReference type="Proteomes" id="UP000282613">
    <property type="component" value="Unassembled WGS sequence"/>
</dbReference>
<keyword evidence="2" id="KW-1185">Reference proteome</keyword>
<gene>
    <name evidence="1" type="ORF">TASK_LOCUS10035</name>
</gene>
<dbReference type="EMBL" id="UYRS01020073">
    <property type="protein sequence ID" value="VDK47808.1"/>
    <property type="molecule type" value="Genomic_DNA"/>
</dbReference>
<protein>
    <submittedName>
        <fullName evidence="3">AGC-kinase C-terminal domain-containing protein</fullName>
    </submittedName>
</protein>
<name>A0A0R3WGP1_TAEAS</name>
<accession>A0A0R3WGP1</accession>
<evidence type="ECO:0000313" key="1">
    <source>
        <dbReference type="EMBL" id="VDK47808.1"/>
    </source>
</evidence>
<reference evidence="1 2" key="2">
    <citation type="submission" date="2018-11" db="EMBL/GenBank/DDBJ databases">
        <authorList>
            <consortium name="Pathogen Informatics"/>
        </authorList>
    </citation>
    <scope>NUCLEOTIDE SEQUENCE [LARGE SCALE GENOMIC DNA]</scope>
</reference>
<sequence length="60" mass="6573">MDVQQALLHSYFANPGNRSLPIVGEEYIGPPIGRIPPDFSKLFGASITINESELVEEEEG</sequence>
<dbReference type="AlphaFoldDB" id="A0A0R3WGP1"/>
<dbReference type="WBParaSite" id="TASK_0001003401-mRNA-1">
    <property type="protein sequence ID" value="TASK_0001003401-mRNA-1"/>
    <property type="gene ID" value="TASK_0001003401"/>
</dbReference>
<evidence type="ECO:0000313" key="2">
    <source>
        <dbReference type="Proteomes" id="UP000282613"/>
    </source>
</evidence>